<evidence type="ECO:0000256" key="1">
    <source>
        <dbReference type="ARBA" id="ARBA00004141"/>
    </source>
</evidence>
<feature type="transmembrane region" description="Helical" evidence="8">
    <location>
        <begin position="188"/>
        <end position="217"/>
    </location>
</feature>
<comment type="caution">
    <text evidence="10">The sequence shown here is derived from an EMBL/GenBank/DDBJ whole genome shotgun (WGS) entry which is preliminary data.</text>
</comment>
<evidence type="ECO:0000256" key="5">
    <source>
        <dbReference type="ARBA" id="ARBA00023136"/>
    </source>
</evidence>
<feature type="transmembrane region" description="Helical" evidence="8">
    <location>
        <begin position="148"/>
        <end position="168"/>
    </location>
</feature>
<dbReference type="PRINTS" id="PR00237">
    <property type="entry name" value="GPCRRHODOPSN"/>
</dbReference>
<dbReference type="AlphaFoldDB" id="A0A1W0WC31"/>
<keyword evidence="7" id="KW-0807">Transducer</keyword>
<feature type="transmembrane region" description="Helical" evidence="8">
    <location>
        <begin position="68"/>
        <end position="96"/>
    </location>
</feature>
<gene>
    <name evidence="10" type="ORF">BV898_13057</name>
</gene>
<dbReference type="OrthoDB" id="6358729at2759"/>
<dbReference type="SUPFAM" id="SSF81321">
    <property type="entry name" value="Family A G protein-coupled receptor-like"/>
    <property type="match status" value="1"/>
</dbReference>
<evidence type="ECO:0000256" key="8">
    <source>
        <dbReference type="SAM" id="Phobius"/>
    </source>
</evidence>
<feature type="transmembrane region" description="Helical" evidence="8">
    <location>
        <begin position="296"/>
        <end position="317"/>
    </location>
</feature>
<keyword evidence="2 8" id="KW-0812">Transmembrane</keyword>
<dbReference type="Proteomes" id="UP000192578">
    <property type="component" value="Unassembled WGS sequence"/>
</dbReference>
<reference evidence="11" key="1">
    <citation type="submission" date="2017-01" db="EMBL/GenBank/DDBJ databases">
        <title>Comparative genomics of anhydrobiosis in the tardigrade Hypsibius dujardini.</title>
        <authorList>
            <person name="Yoshida Y."/>
            <person name="Koutsovoulos G."/>
            <person name="Laetsch D."/>
            <person name="Stevens L."/>
            <person name="Kumar S."/>
            <person name="Horikawa D."/>
            <person name="Ishino K."/>
            <person name="Komine S."/>
            <person name="Tomita M."/>
            <person name="Blaxter M."/>
            <person name="Arakawa K."/>
        </authorList>
    </citation>
    <scope>NUCLEOTIDE SEQUENCE [LARGE SCALE GENOMIC DNA]</scope>
    <source>
        <strain evidence="11">Z151</strain>
    </source>
</reference>
<keyword evidence="5 8" id="KW-0472">Membrane</keyword>
<organism evidence="10 11">
    <name type="scientific">Hypsibius exemplaris</name>
    <name type="common">Freshwater tardigrade</name>
    <dbReference type="NCBI Taxonomy" id="2072580"/>
    <lineage>
        <taxon>Eukaryota</taxon>
        <taxon>Metazoa</taxon>
        <taxon>Ecdysozoa</taxon>
        <taxon>Tardigrada</taxon>
        <taxon>Eutardigrada</taxon>
        <taxon>Parachela</taxon>
        <taxon>Hypsibioidea</taxon>
        <taxon>Hypsibiidae</taxon>
        <taxon>Hypsibius</taxon>
    </lineage>
</organism>
<evidence type="ECO:0000313" key="11">
    <source>
        <dbReference type="Proteomes" id="UP000192578"/>
    </source>
</evidence>
<dbReference type="Gene3D" id="1.20.1070.10">
    <property type="entry name" value="Rhodopsin 7-helix transmembrane proteins"/>
    <property type="match status" value="1"/>
</dbReference>
<keyword evidence="3 8" id="KW-1133">Transmembrane helix</keyword>
<keyword evidence="4" id="KW-0297">G-protein coupled receptor</keyword>
<evidence type="ECO:0000256" key="2">
    <source>
        <dbReference type="ARBA" id="ARBA00022692"/>
    </source>
</evidence>
<keyword evidence="6" id="KW-0675">Receptor</keyword>
<evidence type="ECO:0000259" key="9">
    <source>
        <dbReference type="PROSITE" id="PS50262"/>
    </source>
</evidence>
<evidence type="ECO:0000313" key="10">
    <source>
        <dbReference type="EMBL" id="OQV12737.1"/>
    </source>
</evidence>
<dbReference type="InterPro" id="IPR000276">
    <property type="entry name" value="GPCR_Rhodpsn"/>
</dbReference>
<accession>A0A1W0WC31</accession>
<evidence type="ECO:0000256" key="7">
    <source>
        <dbReference type="ARBA" id="ARBA00023224"/>
    </source>
</evidence>
<dbReference type="EMBL" id="MTYJ01000138">
    <property type="protein sequence ID" value="OQV12737.1"/>
    <property type="molecule type" value="Genomic_DNA"/>
</dbReference>
<keyword evidence="11" id="KW-1185">Reference proteome</keyword>
<protein>
    <recommendedName>
        <fullName evidence="9">G-protein coupled receptors family 1 profile domain-containing protein</fullName>
    </recommendedName>
</protein>
<dbReference type="PANTHER" id="PTHR45695">
    <property type="entry name" value="LEUCOKININ RECEPTOR-RELATED"/>
    <property type="match status" value="1"/>
</dbReference>
<proteinExistence type="predicted"/>
<dbReference type="GO" id="GO:0004930">
    <property type="term" value="F:G protein-coupled receptor activity"/>
    <property type="evidence" value="ECO:0007669"/>
    <property type="project" value="UniProtKB-KW"/>
</dbReference>
<evidence type="ECO:0000256" key="4">
    <source>
        <dbReference type="ARBA" id="ARBA00023040"/>
    </source>
</evidence>
<name>A0A1W0WC31_HYPEX</name>
<feature type="transmembrane region" description="Helical" evidence="8">
    <location>
        <begin position="329"/>
        <end position="353"/>
    </location>
</feature>
<dbReference type="CDD" id="cd00637">
    <property type="entry name" value="7tm_classA_rhodopsin-like"/>
    <property type="match status" value="1"/>
</dbReference>
<evidence type="ECO:0000256" key="6">
    <source>
        <dbReference type="ARBA" id="ARBA00023170"/>
    </source>
</evidence>
<dbReference type="PROSITE" id="PS50262">
    <property type="entry name" value="G_PROTEIN_RECEP_F1_2"/>
    <property type="match status" value="1"/>
</dbReference>
<comment type="subcellular location">
    <subcellularLocation>
        <location evidence="1">Membrane</location>
        <topology evidence="1">Multi-pass membrane protein</topology>
    </subcellularLocation>
</comment>
<feature type="domain" description="G-protein coupled receptors family 1 profile" evidence="9">
    <location>
        <begin position="47"/>
        <end position="349"/>
    </location>
</feature>
<evidence type="ECO:0000256" key="3">
    <source>
        <dbReference type="ARBA" id="ARBA00022989"/>
    </source>
</evidence>
<dbReference type="Pfam" id="PF00001">
    <property type="entry name" value="7tm_1"/>
    <property type="match status" value="1"/>
</dbReference>
<feature type="transmembrane region" description="Helical" evidence="8">
    <location>
        <begin position="32"/>
        <end position="56"/>
    </location>
</feature>
<dbReference type="GO" id="GO:0005886">
    <property type="term" value="C:plasma membrane"/>
    <property type="evidence" value="ECO:0007669"/>
    <property type="project" value="TreeGrafter"/>
</dbReference>
<sequence>MANLTKVLSLVKGNGTFAVNVTSIPPNFMRTIMSWFTIFTIVATLVTNGFIIVVYITRGHLRTAFNAYIFNIALTEALTAILAMPGIFVLSFYGYWPYSPILCSAFTFVKQHLGSGVRYGHVLVTVNRMWAVTFPLDYRTAHTKRVSNCLIISTWIFVLGLNCPSAILGRLNPVIYPVDFCRMDYRGYLATLAFGIEFVGYDVPEIIIVFAYPFVLYKLRQLRGNTKIGQVGVSAGVQTGPRMFSLEAVVPANASNHLPPSLVRLKTIDEDVVLPPAQQQPAPHRRRRKIMSRSHYRVLAYFVVGVIVCWTPNHLYYLLVDIINYRNDIFSAVQFFAQSTYSWINPILCYLAMQQLREAVKDLIFNRR</sequence>
<dbReference type="PANTHER" id="PTHR45695:SF9">
    <property type="entry name" value="LEUCOKININ RECEPTOR"/>
    <property type="match status" value="1"/>
</dbReference>
<dbReference type="InterPro" id="IPR017452">
    <property type="entry name" value="GPCR_Rhodpsn_7TM"/>
</dbReference>